<feature type="coiled-coil region" evidence="1">
    <location>
        <begin position="167"/>
        <end position="208"/>
    </location>
</feature>
<dbReference type="EMBL" id="RBIL01000001">
    <property type="protein sequence ID" value="RKQ90881.1"/>
    <property type="molecule type" value="Genomic_DNA"/>
</dbReference>
<keyword evidence="2" id="KW-0472">Membrane</keyword>
<comment type="caution">
    <text evidence="3">The sequence shown here is derived from an EMBL/GenBank/DDBJ whole genome shotgun (WGS) entry which is preliminary data.</text>
</comment>
<dbReference type="AlphaFoldDB" id="A0A660LDS1"/>
<accession>A0A660LDS1</accession>
<reference evidence="3 4" key="1">
    <citation type="submission" date="2018-10" db="EMBL/GenBank/DDBJ databases">
        <title>Genomic Encyclopedia of Archaeal and Bacterial Type Strains, Phase II (KMG-II): from individual species to whole genera.</title>
        <authorList>
            <person name="Goeker M."/>
        </authorList>
    </citation>
    <scope>NUCLEOTIDE SEQUENCE [LARGE SCALE GENOMIC DNA]</scope>
    <source>
        <strain evidence="3 4">DSM 14954</strain>
    </source>
</reference>
<sequence length="355" mass="39193">MTKDDFLRANRTRLSDKTRYERRYVDEVLARVPGLRWEAVQAQTPFVDADGVRRRIDFTIIEGEAVKIAIEVDGYDKTGRGHGMTRAEFADWSRREQAIVAAGYRLIRVANRLIDREPEACARTVELVLKRERQLAALIAQLPAAAQSDLNAARKQHIGEMLTTAERAELDQLAESHNAAIDALQQQLQDEIERRQGAEAAHDRAERDRTGMVTLARAFTVGTVAIAVTVAVAALLLTRDNDDANARTASAGCADAASWTEAERLRGSEATLRGPVAAATYQSRTRGRPTFIDVGAPYPDRGRLIVVVWGSDRDTFPDAPERLYRGQSIAVTGQVTNFRGLSQIEVSQPAQISIC</sequence>
<evidence type="ECO:0000313" key="4">
    <source>
        <dbReference type="Proteomes" id="UP000278962"/>
    </source>
</evidence>
<dbReference type="CDD" id="cd03524">
    <property type="entry name" value="RPA2_OBF_family"/>
    <property type="match status" value="1"/>
</dbReference>
<keyword evidence="1" id="KW-0175">Coiled coil</keyword>
<organism evidence="3 4">
    <name type="scientific">Solirubrobacter pauli</name>
    <dbReference type="NCBI Taxonomy" id="166793"/>
    <lineage>
        <taxon>Bacteria</taxon>
        <taxon>Bacillati</taxon>
        <taxon>Actinomycetota</taxon>
        <taxon>Thermoleophilia</taxon>
        <taxon>Solirubrobacterales</taxon>
        <taxon>Solirubrobacteraceae</taxon>
        <taxon>Solirubrobacter</taxon>
    </lineage>
</organism>
<protein>
    <recommendedName>
        <fullName evidence="5">DUF559 domain-containing protein</fullName>
    </recommendedName>
</protein>
<dbReference type="Proteomes" id="UP000278962">
    <property type="component" value="Unassembled WGS sequence"/>
</dbReference>
<dbReference type="OrthoDB" id="5003385at2"/>
<evidence type="ECO:0000256" key="1">
    <source>
        <dbReference type="SAM" id="Coils"/>
    </source>
</evidence>
<evidence type="ECO:0000313" key="3">
    <source>
        <dbReference type="EMBL" id="RKQ90881.1"/>
    </source>
</evidence>
<keyword evidence="2" id="KW-0812">Transmembrane</keyword>
<name>A0A660LDS1_9ACTN</name>
<dbReference type="RefSeq" id="WP_121248024.1">
    <property type="nucleotide sequence ID" value="NZ_RBIL01000001.1"/>
</dbReference>
<keyword evidence="4" id="KW-1185">Reference proteome</keyword>
<evidence type="ECO:0000256" key="2">
    <source>
        <dbReference type="SAM" id="Phobius"/>
    </source>
</evidence>
<evidence type="ECO:0008006" key="5">
    <source>
        <dbReference type="Google" id="ProtNLM"/>
    </source>
</evidence>
<keyword evidence="2" id="KW-1133">Transmembrane helix</keyword>
<feature type="transmembrane region" description="Helical" evidence="2">
    <location>
        <begin position="214"/>
        <end position="237"/>
    </location>
</feature>
<gene>
    <name evidence="3" type="ORF">C8N24_0696</name>
</gene>
<proteinExistence type="predicted"/>